<dbReference type="PROSITE" id="PS50294">
    <property type="entry name" value="WD_REPEATS_REGION"/>
    <property type="match status" value="1"/>
</dbReference>
<evidence type="ECO:0000256" key="2">
    <source>
        <dbReference type="ARBA" id="ARBA00022490"/>
    </source>
</evidence>
<dbReference type="InterPro" id="IPR001680">
    <property type="entry name" value="WD40_rpt"/>
</dbReference>
<dbReference type="InParanoid" id="A0A448YNQ2"/>
<accession>A0A448YNQ2</accession>
<comment type="similarity">
    <text evidence="6">Belongs to the WD repeat WDR6 family.</text>
</comment>
<protein>
    <submittedName>
        <fullName evidence="8">DEKNAAC103412</fullName>
    </submittedName>
</protein>
<name>A0A448YNQ2_BRENA</name>
<dbReference type="EMBL" id="CAACVR010000023">
    <property type="protein sequence ID" value="VEU22550.1"/>
    <property type="molecule type" value="Genomic_DNA"/>
</dbReference>
<evidence type="ECO:0000256" key="6">
    <source>
        <dbReference type="ARBA" id="ARBA00038255"/>
    </source>
</evidence>
<evidence type="ECO:0000256" key="5">
    <source>
        <dbReference type="ARBA" id="ARBA00022737"/>
    </source>
</evidence>
<comment type="subcellular location">
    <subcellularLocation>
        <location evidence="1">Cytoplasm</location>
    </subcellularLocation>
</comment>
<dbReference type="Gene3D" id="2.130.10.10">
    <property type="entry name" value="YVTN repeat-like/Quinoprotein amine dehydrogenase"/>
    <property type="match status" value="3"/>
</dbReference>
<evidence type="ECO:0000256" key="4">
    <source>
        <dbReference type="ARBA" id="ARBA00022694"/>
    </source>
</evidence>
<dbReference type="FunCoup" id="A0A448YNQ2">
    <property type="interactions" value="632"/>
</dbReference>
<evidence type="ECO:0000313" key="9">
    <source>
        <dbReference type="Proteomes" id="UP000290900"/>
    </source>
</evidence>
<dbReference type="GO" id="GO:0005737">
    <property type="term" value="C:cytoplasm"/>
    <property type="evidence" value="ECO:0007669"/>
    <property type="project" value="UniProtKB-SubCell"/>
</dbReference>
<dbReference type="InterPro" id="IPR051973">
    <property type="entry name" value="tRNA_Anticodon_Mtase-Reg"/>
</dbReference>
<evidence type="ECO:0000313" key="8">
    <source>
        <dbReference type="EMBL" id="VEU22550.1"/>
    </source>
</evidence>
<dbReference type="Proteomes" id="UP000290900">
    <property type="component" value="Unassembled WGS sequence"/>
</dbReference>
<dbReference type="PANTHER" id="PTHR14344">
    <property type="entry name" value="WD REPEAT PROTEIN"/>
    <property type="match status" value="1"/>
</dbReference>
<evidence type="ECO:0000256" key="7">
    <source>
        <dbReference type="PROSITE-ProRule" id="PRU00221"/>
    </source>
</evidence>
<dbReference type="InterPro" id="IPR015943">
    <property type="entry name" value="WD40/YVTN_repeat-like_dom_sf"/>
</dbReference>
<organism evidence="8 9">
    <name type="scientific">Brettanomyces naardenensis</name>
    <name type="common">Yeast</name>
    <dbReference type="NCBI Taxonomy" id="13370"/>
    <lineage>
        <taxon>Eukaryota</taxon>
        <taxon>Fungi</taxon>
        <taxon>Dikarya</taxon>
        <taxon>Ascomycota</taxon>
        <taxon>Saccharomycotina</taxon>
        <taxon>Pichiomycetes</taxon>
        <taxon>Pichiales</taxon>
        <taxon>Pichiaceae</taxon>
        <taxon>Brettanomyces</taxon>
    </lineage>
</organism>
<keyword evidence="3 7" id="KW-0853">WD repeat</keyword>
<dbReference type="SUPFAM" id="SSF101908">
    <property type="entry name" value="Putative isomerase YbhE"/>
    <property type="match status" value="1"/>
</dbReference>
<dbReference type="InterPro" id="IPR036322">
    <property type="entry name" value="WD40_repeat_dom_sf"/>
</dbReference>
<dbReference type="GO" id="GO:0030488">
    <property type="term" value="P:tRNA methylation"/>
    <property type="evidence" value="ECO:0007669"/>
    <property type="project" value="TreeGrafter"/>
</dbReference>
<dbReference type="STRING" id="13370.A0A448YNQ2"/>
<dbReference type="PANTHER" id="PTHR14344:SF3">
    <property type="entry name" value="WD REPEAT-CONTAINING PROTEIN 6"/>
    <property type="match status" value="1"/>
</dbReference>
<dbReference type="SUPFAM" id="SSF50978">
    <property type="entry name" value="WD40 repeat-like"/>
    <property type="match status" value="3"/>
</dbReference>
<reference evidence="8 9" key="1">
    <citation type="submission" date="2018-12" db="EMBL/GenBank/DDBJ databases">
        <authorList>
            <person name="Tiukova I."/>
            <person name="Dainat J."/>
        </authorList>
    </citation>
    <scope>NUCLEOTIDE SEQUENCE [LARGE SCALE GENOMIC DNA]</scope>
</reference>
<keyword evidence="5" id="KW-0677">Repeat</keyword>
<evidence type="ECO:0000256" key="3">
    <source>
        <dbReference type="ARBA" id="ARBA00022574"/>
    </source>
</evidence>
<keyword evidence="2" id="KW-0963">Cytoplasm</keyword>
<proteinExistence type="inferred from homology"/>
<dbReference type="AlphaFoldDB" id="A0A448YNQ2"/>
<dbReference type="PROSITE" id="PS50082">
    <property type="entry name" value="WD_REPEATS_2"/>
    <property type="match status" value="1"/>
</dbReference>
<dbReference type="PROSITE" id="PS00678">
    <property type="entry name" value="WD_REPEATS_1"/>
    <property type="match status" value="1"/>
</dbReference>
<dbReference type="InterPro" id="IPR019775">
    <property type="entry name" value="WD40_repeat_CS"/>
</dbReference>
<keyword evidence="4" id="KW-0819">tRNA processing</keyword>
<sequence length="1018" mass="114239">MATYSSKSGKFHPLSHVGPICALQSLKTLDDVVLAGEGPVLKAYNVRSGQLIAEKRVFPRNKIHGIKVYENTEPKLVAIFGGRSLSVISFDDIKLPGNPVRKEYGVEDWIFAVEFSCDGSKLYILTAHNVVITVDVSGMTLIDTRNCGWKSILYSGCIRSLKDGRVLICCGTVMDGILVWDLNESKLIYNLKGHEGSIFDVELSESGEYLVSCSDDRSIKVWDLAKGSLLATGWGHGARIWGLDFFDFGDQDEPSFKVLSSSEDCTARVWKYIKGSSELVQEKLLVCHTGRSIWSQCVNDKLKLGFTGGADGKLKIHDLNEESRSGYKNSSWSISKIAGQTNTIFAKGEAIKGYYDFAQGLVTLSSEGKFFVWKDGFTKWEYLFEDKRFTSYSIVTGFEGKRIVVVRNKEGNILMVKFDEQCRQVNSNEIQITDCSKVGNMLTSSTDDRLFILTESLNPTDPLVLQEVDEQTLEVKRTDLLPKPQGEKVSISAVLYDRDTDYLVVGSRFATILLYDLQGEPTLSAYYKNLVKGDTVSGLALASAKKETREIFFYLTMKDCRYYIINIDEDRKMQIVEDNQLQRGFLEGLLFDGNGDFLLYGFKSDVFYIWNETRQFEVARIICGGPHRQWSFHHSIEDGILRYRFIFTRASDLQLIQNGTRDFKEFINSGLHGREVRSMCVMNGKDEAKLLVSGGEDTTVKLSELKSDGSIELLWTQRQHGSGLQSVHPVNDEFVMSSSAREELFLWKVSQEPRSCLCLYRTIKPSSSHPDLRVMDFDTIEIKEQGKAVGFVVATVYSDSHIRIWYFNYEEKSFKMLINGQYKTCCILLTRFLVLRGKLYLMIASTNGHLSVFDVNSDLSRYFKLDGNSLTVLSDKFEVSELDNLIVDQQIHQSSIKALDLRYILDSEIVVVTGGDDNALILTRLIDDGSTISITPISFAPDAAASTITCVNILDQDKVFVASVDQKVRTWDISRYDLKLIDDQYTTVADTGCATVADFGEKGKMVVIGGAGASTCKL</sequence>
<dbReference type="Pfam" id="PF00400">
    <property type="entry name" value="WD40"/>
    <property type="match status" value="2"/>
</dbReference>
<gene>
    <name evidence="8" type="ORF">BRENAR_LOCUS3281</name>
</gene>
<dbReference type="SMART" id="SM00320">
    <property type="entry name" value="WD40"/>
    <property type="match status" value="8"/>
</dbReference>
<dbReference type="OrthoDB" id="66881at2759"/>
<evidence type="ECO:0000256" key="1">
    <source>
        <dbReference type="ARBA" id="ARBA00004496"/>
    </source>
</evidence>
<feature type="repeat" description="WD" evidence="7">
    <location>
        <begin position="191"/>
        <end position="232"/>
    </location>
</feature>
<keyword evidence="9" id="KW-1185">Reference proteome</keyword>